<dbReference type="InterPro" id="IPR001356">
    <property type="entry name" value="HD"/>
</dbReference>
<evidence type="ECO:0000256" key="4">
    <source>
        <dbReference type="ARBA" id="ARBA00023242"/>
    </source>
</evidence>
<dbReference type="RefSeq" id="XP_007326023.1">
    <property type="nucleotide sequence ID" value="XM_007325961.1"/>
</dbReference>
<dbReference type="AlphaFoldDB" id="K5Y836"/>
<sequence>MPLILDPTPASIPHQRISDALSKSLSQSYQSKVNHVREVNFQKPRQVQYRLRQAPGESEQTPQIATDVISGAYMIQLKTWESHTLKKIARRLRKNRGIEPTTCKPSFKYEYVPLLNSYFKRNAYPSTSDRASLAKKTNMSSRQIEVWFQNHRNRAHKNGQILNRVKDDQLPSDALPDEPPERSSTPPKNSHSSRKKCLSHSPSSSLQAPASPLSPTQCQSPPSIFSATCVQTISSTSKSSSPLDPPPLPYAFPPAFPRACDDDTFAIKGKDPWPFPAPQWIRLPAQTNVRKRKRTISIDEFAVEFAQHLSLCRHLGSEPSASKKKRSSWRDATHVYPCRGRHPALDLGQYQQKASLESSHHSPRHHSRPSISSRRSSHTCRMPSGSESSVSTVSSPSSFDSTPLTSLDASPLLLPQNLDKAYASESSLSVQLQSLMLPGFLQYAGSSVKFGTAVS</sequence>
<feature type="compositionally biased region" description="Low complexity" evidence="7">
    <location>
        <begin position="199"/>
        <end position="215"/>
    </location>
</feature>
<comment type="subcellular location">
    <subcellularLocation>
        <location evidence="1 5 6">Nucleus</location>
    </subcellularLocation>
</comment>
<reference evidence="10" key="1">
    <citation type="journal article" date="2012" name="Proc. Natl. Acad. Sci. U.S.A.">
        <title>Genome sequence of the button mushroom Agaricus bisporus reveals mechanisms governing adaptation to a humic-rich ecological niche.</title>
        <authorList>
            <person name="Morin E."/>
            <person name="Kohler A."/>
            <person name="Baker A.R."/>
            <person name="Foulongne-Oriol M."/>
            <person name="Lombard V."/>
            <person name="Nagy L.G."/>
            <person name="Ohm R.A."/>
            <person name="Patyshakuliyeva A."/>
            <person name="Brun A."/>
            <person name="Aerts A.L."/>
            <person name="Bailey A.M."/>
            <person name="Billette C."/>
            <person name="Coutinho P.M."/>
            <person name="Deakin G."/>
            <person name="Doddapaneni H."/>
            <person name="Floudas D."/>
            <person name="Grimwood J."/>
            <person name="Hilden K."/>
            <person name="Kuees U."/>
            <person name="LaButti K.M."/>
            <person name="Lapidus A."/>
            <person name="Lindquist E.A."/>
            <person name="Lucas S.M."/>
            <person name="Murat C."/>
            <person name="Riley R.W."/>
            <person name="Salamov A.A."/>
            <person name="Schmutz J."/>
            <person name="Subramanian V."/>
            <person name="Woesten H.A.B."/>
            <person name="Xu J."/>
            <person name="Eastwood D.C."/>
            <person name="Foster G.D."/>
            <person name="Sonnenberg A.S."/>
            <person name="Cullen D."/>
            <person name="de Vries R.P."/>
            <person name="Lundell T."/>
            <person name="Hibbett D.S."/>
            <person name="Henrissat B."/>
            <person name="Burton K.S."/>
            <person name="Kerrigan R.W."/>
            <person name="Challen M.P."/>
            <person name="Grigoriev I.V."/>
            <person name="Martin F."/>
        </authorList>
    </citation>
    <scope>NUCLEOTIDE SEQUENCE [LARGE SCALE GENOMIC DNA]</scope>
    <source>
        <strain evidence="10">JB137-S8 / ATCC MYA-4627 / FGSC 10392</strain>
    </source>
</reference>
<dbReference type="SMART" id="SM00389">
    <property type="entry name" value="HOX"/>
    <property type="match status" value="1"/>
</dbReference>
<evidence type="ECO:0000313" key="9">
    <source>
        <dbReference type="EMBL" id="EKM84450.1"/>
    </source>
</evidence>
<dbReference type="GeneID" id="18826148"/>
<accession>K5Y836</accession>
<protein>
    <submittedName>
        <fullName evidence="9">HD2 type of homeodomain transcription factor A mating type protein</fullName>
    </submittedName>
</protein>
<dbReference type="EMBL" id="JH971385">
    <property type="protein sequence ID" value="EKM84450.1"/>
    <property type="molecule type" value="Genomic_DNA"/>
</dbReference>
<feature type="region of interest" description="Disordered" evidence="7">
    <location>
        <begin position="351"/>
        <end position="402"/>
    </location>
</feature>
<gene>
    <name evidence="9" type="primary">b2-1</name>
    <name evidence="9" type="ORF">AGABI1DRAFT_124456</name>
</gene>
<keyword evidence="10" id="KW-1185">Reference proteome</keyword>
<evidence type="ECO:0000256" key="3">
    <source>
        <dbReference type="ARBA" id="ARBA00023155"/>
    </source>
</evidence>
<dbReference type="PANTHER" id="PTHR24208">
    <property type="entry name" value="LIM/HOMEOBOX PROTEIN LHX"/>
    <property type="match status" value="1"/>
</dbReference>
<evidence type="ECO:0000259" key="8">
    <source>
        <dbReference type="PROSITE" id="PS50071"/>
    </source>
</evidence>
<keyword evidence="3 5" id="KW-0371">Homeobox</keyword>
<dbReference type="InParanoid" id="K5Y836"/>
<feature type="region of interest" description="Disordered" evidence="7">
    <location>
        <begin position="155"/>
        <end position="219"/>
    </location>
</feature>
<evidence type="ECO:0000256" key="6">
    <source>
        <dbReference type="RuleBase" id="RU000682"/>
    </source>
</evidence>
<dbReference type="GO" id="GO:0005634">
    <property type="term" value="C:nucleus"/>
    <property type="evidence" value="ECO:0007669"/>
    <property type="project" value="UniProtKB-SubCell"/>
</dbReference>
<dbReference type="OrthoDB" id="6159439at2759"/>
<proteinExistence type="predicted"/>
<dbReference type="PROSITE" id="PS50071">
    <property type="entry name" value="HOMEOBOX_2"/>
    <property type="match status" value="1"/>
</dbReference>
<dbReference type="InterPro" id="IPR050453">
    <property type="entry name" value="LIM_Homeobox_TF"/>
</dbReference>
<dbReference type="GO" id="GO:0000981">
    <property type="term" value="F:DNA-binding transcription factor activity, RNA polymerase II-specific"/>
    <property type="evidence" value="ECO:0007669"/>
    <property type="project" value="TreeGrafter"/>
</dbReference>
<evidence type="ECO:0000313" key="10">
    <source>
        <dbReference type="Proteomes" id="UP000008493"/>
    </source>
</evidence>
<evidence type="ECO:0000256" key="5">
    <source>
        <dbReference type="PROSITE-ProRule" id="PRU00108"/>
    </source>
</evidence>
<dbReference type="SUPFAM" id="SSF46689">
    <property type="entry name" value="Homeodomain-like"/>
    <property type="match status" value="1"/>
</dbReference>
<organism evidence="9 10">
    <name type="scientific">Agaricus bisporus var. burnettii (strain JB137-S8 / ATCC MYA-4627 / FGSC 10392)</name>
    <name type="common">White button mushroom</name>
    <dbReference type="NCBI Taxonomy" id="597362"/>
    <lineage>
        <taxon>Eukaryota</taxon>
        <taxon>Fungi</taxon>
        <taxon>Dikarya</taxon>
        <taxon>Basidiomycota</taxon>
        <taxon>Agaricomycotina</taxon>
        <taxon>Agaricomycetes</taxon>
        <taxon>Agaricomycetidae</taxon>
        <taxon>Agaricales</taxon>
        <taxon>Agaricineae</taxon>
        <taxon>Agaricaceae</taxon>
        <taxon>Agaricus</taxon>
    </lineage>
</organism>
<dbReference type="GO" id="GO:0000977">
    <property type="term" value="F:RNA polymerase II transcription regulatory region sequence-specific DNA binding"/>
    <property type="evidence" value="ECO:0007669"/>
    <property type="project" value="TreeGrafter"/>
</dbReference>
<keyword evidence="4 5" id="KW-0539">Nucleus</keyword>
<dbReference type="PANTHER" id="PTHR24208:SF166">
    <property type="entry name" value="LIM HOMEOBOX TRANSCRIPTION FACTOR 1 ALPHA, ISOFORM B"/>
    <property type="match status" value="1"/>
</dbReference>
<dbReference type="Gene3D" id="1.10.10.60">
    <property type="entry name" value="Homeodomain-like"/>
    <property type="match status" value="1"/>
</dbReference>
<keyword evidence="2 5" id="KW-0238">DNA-binding</keyword>
<feature type="DNA-binding region" description="Homeobox" evidence="5">
    <location>
        <begin position="106"/>
        <end position="159"/>
    </location>
</feature>
<dbReference type="CDD" id="cd00086">
    <property type="entry name" value="homeodomain"/>
    <property type="match status" value="1"/>
</dbReference>
<feature type="compositionally biased region" description="Low complexity" evidence="7">
    <location>
        <begin position="383"/>
        <end position="402"/>
    </location>
</feature>
<name>K5Y836_AGABU</name>
<dbReference type="HOGENOM" id="CLU_601237_0_0_1"/>
<evidence type="ECO:0000256" key="1">
    <source>
        <dbReference type="ARBA" id="ARBA00004123"/>
    </source>
</evidence>
<dbReference type="KEGG" id="abp:AGABI1DRAFT124456"/>
<dbReference type="Proteomes" id="UP000008493">
    <property type="component" value="Unassembled WGS sequence"/>
</dbReference>
<evidence type="ECO:0000256" key="7">
    <source>
        <dbReference type="SAM" id="MobiDB-lite"/>
    </source>
</evidence>
<dbReference type="InterPro" id="IPR009057">
    <property type="entry name" value="Homeodomain-like_sf"/>
</dbReference>
<dbReference type="eggNOG" id="ENOG502R18P">
    <property type="taxonomic scope" value="Eukaryota"/>
</dbReference>
<feature type="domain" description="Homeobox" evidence="8">
    <location>
        <begin position="104"/>
        <end position="158"/>
    </location>
</feature>
<evidence type="ECO:0000256" key="2">
    <source>
        <dbReference type="ARBA" id="ARBA00023125"/>
    </source>
</evidence>
<dbReference type="STRING" id="597362.K5Y836"/>
<dbReference type="Pfam" id="PF00046">
    <property type="entry name" value="Homeodomain"/>
    <property type="match status" value="1"/>
</dbReference>